<protein>
    <submittedName>
        <fullName evidence="2">Uncharacterized protein</fullName>
    </submittedName>
</protein>
<dbReference type="AlphaFoldDB" id="A0A1E1WFV9"/>
<feature type="region of interest" description="Disordered" evidence="1">
    <location>
        <begin position="1"/>
        <end position="39"/>
    </location>
</feature>
<feature type="compositionally biased region" description="Low complexity" evidence="1">
    <location>
        <begin position="1"/>
        <end position="18"/>
    </location>
</feature>
<sequence>MLGPSGSSSSRSAASSAMSPPPSSDSVDGEPNLSFTGGPIGAPIARIKSAIFHQKITSSKNFTQTCLSEDSDHTLFTTSPLLKFQENVPNVFTTETKSPLSTMTAKISKLQRETRFTSVQCQQKRKNELKYSLLQTKYEIF</sequence>
<accession>A0A1E1WFV9</accession>
<gene>
    <name evidence="2" type="ORF">g.19235</name>
</gene>
<reference evidence="2" key="1">
    <citation type="submission" date="2015-09" db="EMBL/GenBank/DDBJ databases">
        <title>De novo assembly of Pectinophora gossypiella (Pink Bollworm) gut transcriptome.</title>
        <authorList>
            <person name="Tassone E.E."/>
        </authorList>
    </citation>
    <scope>NUCLEOTIDE SEQUENCE</scope>
</reference>
<organism evidence="2">
    <name type="scientific">Pectinophora gossypiella</name>
    <name type="common">Cotton pink bollworm</name>
    <name type="synonym">Depressaria gossypiella</name>
    <dbReference type="NCBI Taxonomy" id="13191"/>
    <lineage>
        <taxon>Eukaryota</taxon>
        <taxon>Metazoa</taxon>
        <taxon>Ecdysozoa</taxon>
        <taxon>Arthropoda</taxon>
        <taxon>Hexapoda</taxon>
        <taxon>Insecta</taxon>
        <taxon>Pterygota</taxon>
        <taxon>Neoptera</taxon>
        <taxon>Endopterygota</taxon>
        <taxon>Lepidoptera</taxon>
        <taxon>Glossata</taxon>
        <taxon>Ditrysia</taxon>
        <taxon>Gelechioidea</taxon>
        <taxon>Gelechiidae</taxon>
        <taxon>Apatetrinae</taxon>
        <taxon>Pectinophora</taxon>
    </lineage>
</organism>
<name>A0A1E1WFV9_PECGO</name>
<dbReference type="EMBL" id="GDQN01005170">
    <property type="protein sequence ID" value="JAT85884.1"/>
    <property type="molecule type" value="Transcribed_RNA"/>
</dbReference>
<proteinExistence type="predicted"/>
<evidence type="ECO:0000256" key="1">
    <source>
        <dbReference type="SAM" id="MobiDB-lite"/>
    </source>
</evidence>
<evidence type="ECO:0000313" key="2">
    <source>
        <dbReference type="EMBL" id="JAT85884.1"/>
    </source>
</evidence>